<dbReference type="EC" id="2.7.13.3" evidence="2"/>
<dbReference type="PANTHER" id="PTHR43711">
    <property type="entry name" value="TWO-COMPONENT HISTIDINE KINASE"/>
    <property type="match status" value="1"/>
</dbReference>
<name>A0ABW1YHR6_9DEIO</name>
<dbReference type="InterPro" id="IPR003661">
    <property type="entry name" value="HisK_dim/P_dom"/>
</dbReference>
<keyword evidence="9" id="KW-1185">Reference proteome</keyword>
<dbReference type="InterPro" id="IPR036097">
    <property type="entry name" value="HisK_dim/P_sf"/>
</dbReference>
<dbReference type="Pfam" id="PF00512">
    <property type="entry name" value="HisKA"/>
    <property type="match status" value="1"/>
</dbReference>
<evidence type="ECO:0000313" key="9">
    <source>
        <dbReference type="Proteomes" id="UP001596297"/>
    </source>
</evidence>
<dbReference type="Proteomes" id="UP001596297">
    <property type="component" value="Unassembled WGS sequence"/>
</dbReference>
<dbReference type="InterPro" id="IPR050736">
    <property type="entry name" value="Sensor_HK_Regulatory"/>
</dbReference>
<comment type="catalytic activity">
    <reaction evidence="1">
        <text>ATP + protein L-histidine = ADP + protein N-phospho-L-histidine.</text>
        <dbReference type="EC" id="2.7.13.3"/>
    </reaction>
</comment>
<dbReference type="Gene3D" id="1.10.287.130">
    <property type="match status" value="1"/>
</dbReference>
<dbReference type="InterPro" id="IPR003594">
    <property type="entry name" value="HATPase_dom"/>
</dbReference>
<dbReference type="PRINTS" id="PR00344">
    <property type="entry name" value="BCTRLSENSOR"/>
</dbReference>
<dbReference type="InterPro" id="IPR005467">
    <property type="entry name" value="His_kinase_dom"/>
</dbReference>
<accession>A0ABW1YHR6</accession>
<keyword evidence="5 8" id="KW-0418">Kinase</keyword>
<dbReference type="EMBL" id="JBHSWD010000002">
    <property type="protein sequence ID" value="MFC6592655.1"/>
    <property type="molecule type" value="Genomic_DNA"/>
</dbReference>
<dbReference type="SUPFAM" id="SSF55874">
    <property type="entry name" value="ATPase domain of HSP90 chaperone/DNA topoisomerase II/histidine kinase"/>
    <property type="match status" value="1"/>
</dbReference>
<dbReference type="GO" id="GO:0016301">
    <property type="term" value="F:kinase activity"/>
    <property type="evidence" value="ECO:0007669"/>
    <property type="project" value="UniProtKB-KW"/>
</dbReference>
<dbReference type="RefSeq" id="WP_380083776.1">
    <property type="nucleotide sequence ID" value="NZ_JBHSWD010000002.1"/>
</dbReference>
<keyword evidence="4" id="KW-0808">Transferase</keyword>
<sequence length="247" mass="25592">MHAFHAMHREVVGAGLARQRLTADIAHDLGTPLTVMQGTLEGLLDGTFQPTPARLERLHTETLHMAQLVADLRLLALAEAGELHLNLETLRALEVLDSVAGAFASAAEAAGVTLAAHAAPGLSLRADPLRLSQVLRNLVANALAHTPPGGTVSLAAEEDGAGLRFDVTDSGSGIAPADLPHVFERLYRADAARHGGGSGLGLSIARSVVEAHKGRIWLSSEAGQGTQVSFWLPLGPTGGLQVLGPPA</sequence>
<evidence type="ECO:0000256" key="4">
    <source>
        <dbReference type="ARBA" id="ARBA00022679"/>
    </source>
</evidence>
<dbReference type="SMART" id="SM00387">
    <property type="entry name" value="HATPase_c"/>
    <property type="match status" value="1"/>
</dbReference>
<proteinExistence type="predicted"/>
<evidence type="ECO:0000256" key="5">
    <source>
        <dbReference type="ARBA" id="ARBA00022777"/>
    </source>
</evidence>
<dbReference type="Pfam" id="PF02518">
    <property type="entry name" value="HATPase_c"/>
    <property type="match status" value="1"/>
</dbReference>
<dbReference type="SMART" id="SM00388">
    <property type="entry name" value="HisKA"/>
    <property type="match status" value="1"/>
</dbReference>
<protein>
    <recommendedName>
        <fullName evidence="2">histidine kinase</fullName>
        <ecNumber evidence="2">2.7.13.3</ecNumber>
    </recommendedName>
</protein>
<dbReference type="SUPFAM" id="SSF47384">
    <property type="entry name" value="Homodimeric domain of signal transducing histidine kinase"/>
    <property type="match status" value="1"/>
</dbReference>
<dbReference type="Gene3D" id="3.30.565.10">
    <property type="entry name" value="Histidine kinase-like ATPase, C-terminal domain"/>
    <property type="match status" value="1"/>
</dbReference>
<evidence type="ECO:0000313" key="8">
    <source>
        <dbReference type="EMBL" id="MFC6592655.1"/>
    </source>
</evidence>
<dbReference type="PANTHER" id="PTHR43711:SF1">
    <property type="entry name" value="HISTIDINE KINASE 1"/>
    <property type="match status" value="1"/>
</dbReference>
<keyword evidence="6" id="KW-0902">Two-component regulatory system</keyword>
<evidence type="ECO:0000256" key="6">
    <source>
        <dbReference type="ARBA" id="ARBA00023012"/>
    </source>
</evidence>
<gene>
    <name evidence="8" type="ORF">ACFP81_12070</name>
</gene>
<dbReference type="InterPro" id="IPR036890">
    <property type="entry name" value="HATPase_C_sf"/>
</dbReference>
<organism evidence="8 9">
    <name type="scientific">Deinococcus lacus</name>
    <dbReference type="NCBI Taxonomy" id="392561"/>
    <lineage>
        <taxon>Bacteria</taxon>
        <taxon>Thermotogati</taxon>
        <taxon>Deinococcota</taxon>
        <taxon>Deinococci</taxon>
        <taxon>Deinococcales</taxon>
        <taxon>Deinococcaceae</taxon>
        <taxon>Deinococcus</taxon>
    </lineage>
</organism>
<reference evidence="9" key="1">
    <citation type="journal article" date="2019" name="Int. J. Syst. Evol. Microbiol.">
        <title>The Global Catalogue of Microorganisms (GCM) 10K type strain sequencing project: providing services to taxonomists for standard genome sequencing and annotation.</title>
        <authorList>
            <consortium name="The Broad Institute Genomics Platform"/>
            <consortium name="The Broad Institute Genome Sequencing Center for Infectious Disease"/>
            <person name="Wu L."/>
            <person name="Ma J."/>
        </authorList>
    </citation>
    <scope>NUCLEOTIDE SEQUENCE [LARGE SCALE GENOMIC DNA]</scope>
    <source>
        <strain evidence="9">CGMCC 1.15772</strain>
    </source>
</reference>
<dbReference type="InterPro" id="IPR004358">
    <property type="entry name" value="Sig_transdc_His_kin-like_C"/>
</dbReference>
<evidence type="ECO:0000256" key="1">
    <source>
        <dbReference type="ARBA" id="ARBA00000085"/>
    </source>
</evidence>
<dbReference type="PROSITE" id="PS50109">
    <property type="entry name" value="HIS_KIN"/>
    <property type="match status" value="1"/>
</dbReference>
<dbReference type="CDD" id="cd00082">
    <property type="entry name" value="HisKA"/>
    <property type="match status" value="1"/>
</dbReference>
<evidence type="ECO:0000256" key="2">
    <source>
        <dbReference type="ARBA" id="ARBA00012438"/>
    </source>
</evidence>
<evidence type="ECO:0000259" key="7">
    <source>
        <dbReference type="PROSITE" id="PS50109"/>
    </source>
</evidence>
<evidence type="ECO:0000256" key="3">
    <source>
        <dbReference type="ARBA" id="ARBA00022553"/>
    </source>
</evidence>
<feature type="domain" description="Histidine kinase" evidence="7">
    <location>
        <begin position="24"/>
        <end position="236"/>
    </location>
</feature>
<comment type="caution">
    <text evidence="8">The sequence shown here is derived from an EMBL/GenBank/DDBJ whole genome shotgun (WGS) entry which is preliminary data.</text>
</comment>
<keyword evidence="3" id="KW-0597">Phosphoprotein</keyword>
<dbReference type="CDD" id="cd00075">
    <property type="entry name" value="HATPase"/>
    <property type="match status" value="1"/>
</dbReference>